<dbReference type="EMBL" id="CP046314">
    <property type="protein sequence ID" value="QGS09527.1"/>
    <property type="molecule type" value="Genomic_DNA"/>
</dbReference>
<protein>
    <submittedName>
        <fullName evidence="2">DUF554 family protein</fullName>
    </submittedName>
</protein>
<dbReference type="AlphaFoldDB" id="A0AAP9HDW2"/>
<accession>A0AAP9HDW2</accession>
<feature type="transmembrane region" description="Helical" evidence="1">
    <location>
        <begin position="34"/>
        <end position="55"/>
    </location>
</feature>
<sequence>MGLGTLINALGVLAGGFVGMLIGHRISKNMQEAIMKAAAISVIFLGIIGACEHALKISENKVVSQGAMMLVVSLTLGTLIGELLNIERLFENLGFYLKKITNSGKDNRFVDSFIMASLTICIGAMSILGAIQDALFHDYSVLMAKTVLDGITILIFTAANGRGSIFSVVPLVIFQGGITVLAKFIEPIMTPAALTNLSLVGSVLIFCVGANIIWKLKIRIANMLPAIIIAVIFAFLPF</sequence>
<evidence type="ECO:0000313" key="3">
    <source>
        <dbReference type="Proteomes" id="UP000425411"/>
    </source>
</evidence>
<evidence type="ECO:0000313" key="2">
    <source>
        <dbReference type="EMBL" id="QGS09527.1"/>
    </source>
</evidence>
<feature type="transmembrane region" description="Helical" evidence="1">
    <location>
        <begin position="191"/>
        <end position="213"/>
    </location>
</feature>
<dbReference type="Pfam" id="PF04474">
    <property type="entry name" value="DUF554"/>
    <property type="match status" value="1"/>
</dbReference>
<feature type="transmembrane region" description="Helical" evidence="1">
    <location>
        <begin position="67"/>
        <end position="86"/>
    </location>
</feature>
<proteinExistence type="predicted"/>
<feature type="transmembrane region" description="Helical" evidence="1">
    <location>
        <begin position="107"/>
        <end position="127"/>
    </location>
</feature>
<name>A0AAP9HDW2_9BACL</name>
<dbReference type="Proteomes" id="UP000425411">
    <property type="component" value="Chromosome"/>
</dbReference>
<dbReference type="PANTHER" id="PTHR36111:SF2">
    <property type="entry name" value="INNER MEMBRANE PROTEIN"/>
    <property type="match status" value="1"/>
</dbReference>
<dbReference type="RefSeq" id="WP_004632169.1">
    <property type="nucleotide sequence ID" value="NZ_CP046314.1"/>
</dbReference>
<dbReference type="PANTHER" id="PTHR36111">
    <property type="entry name" value="INNER MEMBRANE PROTEIN-RELATED"/>
    <property type="match status" value="1"/>
</dbReference>
<dbReference type="InterPro" id="IPR007563">
    <property type="entry name" value="DUF554"/>
</dbReference>
<keyword evidence="1" id="KW-0812">Transmembrane</keyword>
<reference evidence="2 3" key="1">
    <citation type="submission" date="2019-11" db="EMBL/GenBank/DDBJ databases">
        <title>FDA dAtabase for Regulatory Grade micrObial Sequences (FDA-ARGOS): Supporting development and validation of Infectious Disease Dx tests.</title>
        <authorList>
            <person name="Turner S."/>
            <person name="Byrd R."/>
            <person name="Tallon L."/>
            <person name="Sadzewicz L."/>
            <person name="Vavikolanu K."/>
            <person name="Mehta A."/>
            <person name="Aluvathingal J."/>
            <person name="Nadendla S."/>
            <person name="Myers T."/>
            <person name="Yan Y."/>
            <person name="Sichtig H."/>
        </authorList>
    </citation>
    <scope>NUCLEOTIDE SEQUENCE [LARGE SCALE GENOMIC DNA]</scope>
    <source>
        <strain evidence="2 3">FDAARGOS_741</strain>
    </source>
</reference>
<gene>
    <name evidence="2" type="ORF">FOC49_06360</name>
</gene>
<keyword evidence="3" id="KW-1185">Reference proteome</keyword>
<keyword evidence="1" id="KW-1133">Transmembrane helix</keyword>
<evidence type="ECO:0000256" key="1">
    <source>
        <dbReference type="SAM" id="Phobius"/>
    </source>
</evidence>
<keyword evidence="1" id="KW-0472">Membrane</keyword>
<feature type="transmembrane region" description="Helical" evidence="1">
    <location>
        <begin position="220"/>
        <end position="236"/>
    </location>
</feature>
<feature type="transmembrane region" description="Helical" evidence="1">
    <location>
        <begin position="6"/>
        <end position="22"/>
    </location>
</feature>
<feature type="transmembrane region" description="Helical" evidence="1">
    <location>
        <begin position="165"/>
        <end position="185"/>
    </location>
</feature>
<organism evidence="2 3">
    <name type="scientific">Gemella morbillorum</name>
    <dbReference type="NCBI Taxonomy" id="29391"/>
    <lineage>
        <taxon>Bacteria</taxon>
        <taxon>Bacillati</taxon>
        <taxon>Bacillota</taxon>
        <taxon>Bacilli</taxon>
        <taxon>Bacillales</taxon>
        <taxon>Gemellaceae</taxon>
        <taxon>Gemella</taxon>
    </lineage>
</organism>
<feature type="transmembrane region" description="Helical" evidence="1">
    <location>
        <begin position="139"/>
        <end position="158"/>
    </location>
</feature>